<keyword evidence="1" id="KW-0479">Metal-binding</keyword>
<feature type="domain" description="C2H2-type" evidence="3">
    <location>
        <begin position="278"/>
        <end position="303"/>
    </location>
</feature>
<feature type="region of interest" description="Disordered" evidence="2">
    <location>
        <begin position="1"/>
        <end position="29"/>
    </location>
</feature>
<dbReference type="Pfam" id="PF00096">
    <property type="entry name" value="zf-C2H2"/>
    <property type="match status" value="1"/>
</dbReference>
<comment type="caution">
    <text evidence="4">The sequence shown here is derived from an EMBL/GenBank/DDBJ whole genome shotgun (WGS) entry which is preliminary data.</text>
</comment>
<keyword evidence="5" id="KW-1185">Reference proteome</keyword>
<dbReference type="Proteomes" id="UP000310158">
    <property type="component" value="Unassembled WGS sequence"/>
</dbReference>
<dbReference type="PROSITE" id="PS50157">
    <property type="entry name" value="ZINC_FINGER_C2H2_2"/>
    <property type="match status" value="2"/>
</dbReference>
<dbReference type="GO" id="GO:0008270">
    <property type="term" value="F:zinc ion binding"/>
    <property type="evidence" value="ECO:0007669"/>
    <property type="project" value="UniProtKB-KW"/>
</dbReference>
<dbReference type="Gene3D" id="3.30.160.60">
    <property type="entry name" value="Classic Zinc Finger"/>
    <property type="match status" value="1"/>
</dbReference>
<dbReference type="OrthoDB" id="8922241at2759"/>
<feature type="domain" description="C2H2-type" evidence="3">
    <location>
        <begin position="248"/>
        <end position="275"/>
    </location>
</feature>
<accession>A0A4S4M6J5</accession>
<proteinExistence type="predicted"/>
<name>A0A4S4M6J5_9AGAM</name>
<organism evidence="4 5">
    <name type="scientific">Bondarzewia mesenterica</name>
    <dbReference type="NCBI Taxonomy" id="1095465"/>
    <lineage>
        <taxon>Eukaryota</taxon>
        <taxon>Fungi</taxon>
        <taxon>Dikarya</taxon>
        <taxon>Basidiomycota</taxon>
        <taxon>Agaricomycotina</taxon>
        <taxon>Agaricomycetes</taxon>
        <taxon>Russulales</taxon>
        <taxon>Bondarzewiaceae</taxon>
        <taxon>Bondarzewia</taxon>
    </lineage>
</organism>
<dbReference type="EMBL" id="SGPL01000016">
    <property type="protein sequence ID" value="THH20695.1"/>
    <property type="molecule type" value="Genomic_DNA"/>
</dbReference>
<dbReference type="SUPFAM" id="SSF57667">
    <property type="entry name" value="beta-beta-alpha zinc fingers"/>
    <property type="match status" value="1"/>
</dbReference>
<gene>
    <name evidence="4" type="ORF">EW146_g720</name>
</gene>
<sequence length="309" mass="33694">MTPSYTPFSPSGYFLPDKGQGTPSTSSTVAQGSVFDLSHHDSGASGSAWSSHLLADVPAFHTPSESSGLWTDADMETGINREPYYYPAPNTDDLIWGNPVLPARVPAYPPSDGGGFLQLDLTPGQTAVGLGSTFYPTVDAGALEYQLPPPSFEGIDHTSYLPFNQPHEDRAHRLNGHYNFSPAYPSPTNVTYATAAMAVTPVMTEYTHHTGQDGWSLAGAASFTLPHGTAHLNGIADENSESDEEPHWNCELCRRTFNRPADLERHEATSSNHAPPAFTCRECGRLFTRDDSRKAHMRKFHPGVSWTRE</sequence>
<evidence type="ECO:0000256" key="1">
    <source>
        <dbReference type="PROSITE-ProRule" id="PRU00042"/>
    </source>
</evidence>
<dbReference type="AlphaFoldDB" id="A0A4S4M6J5"/>
<dbReference type="SMART" id="SM00355">
    <property type="entry name" value="ZnF_C2H2"/>
    <property type="match status" value="2"/>
</dbReference>
<keyword evidence="1" id="KW-0862">Zinc</keyword>
<evidence type="ECO:0000313" key="5">
    <source>
        <dbReference type="Proteomes" id="UP000310158"/>
    </source>
</evidence>
<evidence type="ECO:0000313" key="4">
    <source>
        <dbReference type="EMBL" id="THH20695.1"/>
    </source>
</evidence>
<evidence type="ECO:0000259" key="3">
    <source>
        <dbReference type="PROSITE" id="PS50157"/>
    </source>
</evidence>
<dbReference type="PROSITE" id="PS00028">
    <property type="entry name" value="ZINC_FINGER_C2H2_1"/>
    <property type="match status" value="1"/>
</dbReference>
<protein>
    <recommendedName>
        <fullName evidence="3">C2H2-type domain-containing protein</fullName>
    </recommendedName>
</protein>
<reference evidence="4" key="1">
    <citation type="submission" date="2019-02" db="EMBL/GenBank/DDBJ databases">
        <title>Genome sequencing of the rare red list fungi Bondarzewia mesenterica.</title>
        <authorList>
            <person name="Buettner E."/>
            <person name="Kellner H."/>
        </authorList>
    </citation>
    <scope>NUCLEOTIDE SEQUENCE [LARGE SCALE GENOMIC DNA]</scope>
    <source>
        <strain evidence="4">DSM 108281</strain>
    </source>
</reference>
<evidence type="ECO:0000256" key="2">
    <source>
        <dbReference type="SAM" id="MobiDB-lite"/>
    </source>
</evidence>
<keyword evidence="1" id="KW-0863">Zinc-finger</keyword>
<dbReference type="InterPro" id="IPR036236">
    <property type="entry name" value="Znf_C2H2_sf"/>
</dbReference>
<dbReference type="Pfam" id="PF12874">
    <property type="entry name" value="zf-met"/>
    <property type="match status" value="1"/>
</dbReference>
<dbReference type="InterPro" id="IPR013087">
    <property type="entry name" value="Znf_C2H2_type"/>
</dbReference>